<protein>
    <submittedName>
        <fullName evidence="1">Uncharacterized protein</fullName>
    </submittedName>
</protein>
<evidence type="ECO:0000313" key="2">
    <source>
        <dbReference type="Proteomes" id="UP000264840"/>
    </source>
</evidence>
<dbReference type="AlphaFoldDB" id="A0A3Q2VV41"/>
<dbReference type="Proteomes" id="UP000264840">
    <property type="component" value="Unplaced"/>
</dbReference>
<evidence type="ECO:0000313" key="1">
    <source>
        <dbReference type="Ensembl" id="ENSHBUP00000015625.1"/>
    </source>
</evidence>
<accession>A0A3Q2VV41</accession>
<proteinExistence type="predicted"/>
<reference evidence="1" key="1">
    <citation type="submission" date="2025-08" db="UniProtKB">
        <authorList>
            <consortium name="Ensembl"/>
        </authorList>
    </citation>
    <scope>IDENTIFICATION</scope>
</reference>
<name>A0A3Q2VV41_HAPBU</name>
<organism evidence="1 2">
    <name type="scientific">Haplochromis burtoni</name>
    <name type="common">Burton's mouthbrooder</name>
    <name type="synonym">Chromis burtoni</name>
    <dbReference type="NCBI Taxonomy" id="8153"/>
    <lineage>
        <taxon>Eukaryota</taxon>
        <taxon>Metazoa</taxon>
        <taxon>Chordata</taxon>
        <taxon>Craniata</taxon>
        <taxon>Vertebrata</taxon>
        <taxon>Euteleostomi</taxon>
        <taxon>Actinopterygii</taxon>
        <taxon>Neopterygii</taxon>
        <taxon>Teleostei</taxon>
        <taxon>Neoteleostei</taxon>
        <taxon>Acanthomorphata</taxon>
        <taxon>Ovalentaria</taxon>
        <taxon>Cichlomorphae</taxon>
        <taxon>Cichliformes</taxon>
        <taxon>Cichlidae</taxon>
        <taxon>African cichlids</taxon>
        <taxon>Pseudocrenilabrinae</taxon>
        <taxon>Haplochromini</taxon>
        <taxon>Haplochromis</taxon>
    </lineage>
</organism>
<dbReference type="STRING" id="8153.ENSHBUP00000015625"/>
<keyword evidence="2" id="KW-1185">Reference proteome</keyword>
<dbReference type="Ensembl" id="ENSHBUT00000023940.1">
    <property type="protein sequence ID" value="ENSHBUP00000015625.1"/>
    <property type="gene ID" value="ENSHBUG00000017529.1"/>
</dbReference>
<sequence>MLMLNCDSSGLPYYRHSSGSLNYKSSLPTQHRLPGPCTCPDGFTVLKDHIPKDHNTKPGRRWMYGLINELKCVCVCGWGCHTEHSKLFCVIFFQIHLLNRTNSILSKLLFALPNSPLQYPIQGVIVRPLTATAIPGMLSSTYASVTNVLVFMFL</sequence>
<reference evidence="1" key="2">
    <citation type="submission" date="2025-09" db="UniProtKB">
        <authorList>
            <consortium name="Ensembl"/>
        </authorList>
    </citation>
    <scope>IDENTIFICATION</scope>
</reference>